<reference evidence="3" key="2">
    <citation type="journal article" date="2023" name="Plants (Basel)">
        <title>Annotation of the Turnera subulata (Passifloraceae) Draft Genome Reveals the S-Locus Evolved after the Divergence of Turneroideae from Passifloroideae in a Stepwise Manner.</title>
        <authorList>
            <person name="Henning P.M."/>
            <person name="Roalson E.H."/>
            <person name="Mir W."/>
            <person name="McCubbin A.G."/>
            <person name="Shore J.S."/>
        </authorList>
    </citation>
    <scope>NUCLEOTIDE SEQUENCE</scope>
    <source>
        <strain evidence="3">F60SS</strain>
    </source>
</reference>
<gene>
    <name evidence="3" type="ORF">Tsubulata_026222</name>
</gene>
<protein>
    <submittedName>
        <fullName evidence="3">Uncharacterized protein</fullName>
    </submittedName>
</protein>
<feature type="compositionally biased region" description="Polar residues" evidence="1">
    <location>
        <begin position="10"/>
        <end position="19"/>
    </location>
</feature>
<organism evidence="3 4">
    <name type="scientific">Turnera subulata</name>
    <dbReference type="NCBI Taxonomy" id="218843"/>
    <lineage>
        <taxon>Eukaryota</taxon>
        <taxon>Viridiplantae</taxon>
        <taxon>Streptophyta</taxon>
        <taxon>Embryophyta</taxon>
        <taxon>Tracheophyta</taxon>
        <taxon>Spermatophyta</taxon>
        <taxon>Magnoliopsida</taxon>
        <taxon>eudicotyledons</taxon>
        <taxon>Gunneridae</taxon>
        <taxon>Pentapetalae</taxon>
        <taxon>rosids</taxon>
        <taxon>fabids</taxon>
        <taxon>Malpighiales</taxon>
        <taxon>Passifloraceae</taxon>
        <taxon>Turnera</taxon>
    </lineage>
</organism>
<dbReference type="Proteomes" id="UP001141552">
    <property type="component" value="Unassembled WGS sequence"/>
</dbReference>
<keyword evidence="2" id="KW-0812">Transmembrane</keyword>
<dbReference type="AlphaFoldDB" id="A0A9Q0GBP3"/>
<feature type="compositionally biased region" description="Low complexity" evidence="1">
    <location>
        <begin position="53"/>
        <end position="63"/>
    </location>
</feature>
<evidence type="ECO:0000313" key="3">
    <source>
        <dbReference type="EMBL" id="KAJ4846897.1"/>
    </source>
</evidence>
<sequence length="202" mass="21670">MEESDDKQSDSGFISTLQVHSAKAKPLDDQDHHDHHPSLPPVHSISIVVDTLPPTATNPAAGGTPPPPGAEQNHTPPPPNPILAALRQQDMGRHTLFLSCQVATALISAYNGDITSLVLSVILVFISLGFAATMNGILLRDMYPRAATAVELLGVGFVILSFFSFVGNFLPSFLAWIPAMCFALSMLPLVIAACYYSRERPP</sequence>
<feature type="transmembrane region" description="Helical" evidence="2">
    <location>
        <begin position="173"/>
        <end position="196"/>
    </location>
</feature>
<keyword evidence="4" id="KW-1185">Reference proteome</keyword>
<keyword evidence="2" id="KW-1133">Transmembrane helix</keyword>
<feature type="transmembrane region" description="Helical" evidence="2">
    <location>
        <begin position="117"/>
        <end position="139"/>
    </location>
</feature>
<accession>A0A9Q0GBP3</accession>
<dbReference type="EMBL" id="JAKUCV010001314">
    <property type="protein sequence ID" value="KAJ4846897.1"/>
    <property type="molecule type" value="Genomic_DNA"/>
</dbReference>
<feature type="compositionally biased region" description="Basic and acidic residues" evidence="1">
    <location>
        <begin position="25"/>
        <end position="37"/>
    </location>
</feature>
<evidence type="ECO:0000256" key="1">
    <source>
        <dbReference type="SAM" id="MobiDB-lite"/>
    </source>
</evidence>
<name>A0A9Q0GBP3_9ROSI</name>
<evidence type="ECO:0000313" key="4">
    <source>
        <dbReference type="Proteomes" id="UP001141552"/>
    </source>
</evidence>
<keyword evidence="2" id="KW-0472">Membrane</keyword>
<comment type="caution">
    <text evidence="3">The sequence shown here is derived from an EMBL/GenBank/DDBJ whole genome shotgun (WGS) entry which is preliminary data.</text>
</comment>
<feature type="compositionally biased region" description="Pro residues" evidence="1">
    <location>
        <begin position="64"/>
        <end position="80"/>
    </location>
</feature>
<feature type="region of interest" description="Disordered" evidence="1">
    <location>
        <begin position="1"/>
        <end position="80"/>
    </location>
</feature>
<proteinExistence type="predicted"/>
<feature type="transmembrane region" description="Helical" evidence="2">
    <location>
        <begin position="146"/>
        <end position="167"/>
    </location>
</feature>
<reference evidence="3" key="1">
    <citation type="submission" date="2022-02" db="EMBL/GenBank/DDBJ databases">
        <authorList>
            <person name="Henning P.M."/>
            <person name="McCubbin A.G."/>
            <person name="Shore J.S."/>
        </authorList>
    </citation>
    <scope>NUCLEOTIDE SEQUENCE</scope>
    <source>
        <strain evidence="3">F60SS</strain>
        <tissue evidence="3">Leaves</tissue>
    </source>
</reference>
<evidence type="ECO:0000256" key="2">
    <source>
        <dbReference type="SAM" id="Phobius"/>
    </source>
</evidence>